<dbReference type="RefSeq" id="WP_125312479.1">
    <property type="nucleotide sequence ID" value="NZ_RSEC01000058.1"/>
</dbReference>
<keyword evidence="1" id="KW-0808">Transferase</keyword>
<dbReference type="PANTHER" id="PTHR41700">
    <property type="entry name" value="GCN5-RELATED N-ACETYLTRANSFERASE"/>
    <property type="match status" value="1"/>
</dbReference>
<evidence type="ECO:0000313" key="2">
    <source>
        <dbReference type="Proteomes" id="UP000267081"/>
    </source>
</evidence>
<comment type="caution">
    <text evidence="1">The sequence shown here is derived from an EMBL/GenBank/DDBJ whole genome shotgun (WGS) entry which is preliminary data.</text>
</comment>
<dbReference type="Proteomes" id="UP000267081">
    <property type="component" value="Unassembled WGS sequence"/>
</dbReference>
<protein>
    <submittedName>
        <fullName evidence="1">GNAT family N-acetyltransferase</fullName>
    </submittedName>
</protein>
<proteinExistence type="predicted"/>
<organism evidence="1 2">
    <name type="scientific">Amycolatopsis eburnea</name>
    <dbReference type="NCBI Taxonomy" id="2267691"/>
    <lineage>
        <taxon>Bacteria</taxon>
        <taxon>Bacillati</taxon>
        <taxon>Actinomycetota</taxon>
        <taxon>Actinomycetes</taxon>
        <taxon>Pseudonocardiales</taxon>
        <taxon>Pseudonocardiaceae</taxon>
        <taxon>Amycolatopsis</taxon>
    </lineage>
</organism>
<dbReference type="OrthoDB" id="9797990at2"/>
<sequence>MAEVVTENPELVAGDAAAAAGVVVRELAGVPELTAVCALFQSIWGGTLVTVELLKAMAAAGNYVAGAFDGDRLLGGCLGFFGNPAKAGLHSHIAGVARAGAGRGVGFALKLHQRAWALRAGATHVSWTFDPLVRRNAHFNLAKLAARPVRYLPDFYGPMGDAINGSGATDRLMTTWDLTSPAVEAAAHGQLSIVDGTGGVPALSVGADGGPVPGPADGPVVLVAVPPDIEAVRASDPGLGRAWRIALREVLHGLMTGGARVTGFDRAGRYVVSKERP</sequence>
<dbReference type="PANTHER" id="PTHR41700:SF1">
    <property type="entry name" value="N-ACETYLTRANSFERASE DOMAIN-CONTAINING PROTEIN"/>
    <property type="match status" value="1"/>
</dbReference>
<dbReference type="GO" id="GO:0016740">
    <property type="term" value="F:transferase activity"/>
    <property type="evidence" value="ECO:0007669"/>
    <property type="project" value="UniProtKB-KW"/>
</dbReference>
<keyword evidence="2" id="KW-1185">Reference proteome</keyword>
<gene>
    <name evidence="1" type="ORF">EIY87_25810</name>
</gene>
<dbReference type="EMBL" id="RSEC01000058">
    <property type="protein sequence ID" value="RSD13179.1"/>
    <property type="molecule type" value="Genomic_DNA"/>
</dbReference>
<dbReference type="AlphaFoldDB" id="A0A3R9ENF6"/>
<reference evidence="1 2" key="1">
    <citation type="submission" date="2018-12" db="EMBL/GenBank/DDBJ databases">
        <title>Amycolatopsis eburnea sp. nov. actinomycete associate with arbuscular mycorrhiza fungal spore.</title>
        <authorList>
            <person name="Lumyong S."/>
            <person name="Chaiya L."/>
        </authorList>
    </citation>
    <scope>NUCLEOTIDE SEQUENCE [LARGE SCALE GENOMIC DNA]</scope>
    <source>
        <strain evidence="1 2">GLM-1</strain>
    </source>
</reference>
<dbReference type="InterPro" id="IPR016181">
    <property type="entry name" value="Acyl_CoA_acyltransferase"/>
</dbReference>
<name>A0A3R9ENF6_9PSEU</name>
<dbReference type="SUPFAM" id="SSF55729">
    <property type="entry name" value="Acyl-CoA N-acyltransferases (Nat)"/>
    <property type="match status" value="1"/>
</dbReference>
<evidence type="ECO:0000313" key="1">
    <source>
        <dbReference type="EMBL" id="RSD13179.1"/>
    </source>
</evidence>
<dbReference type="InterPro" id="IPR038764">
    <property type="entry name" value="GNAT_N_AcTrfase_prd"/>
</dbReference>
<accession>A0A3R9ENF6</accession>